<dbReference type="Pfam" id="PF03772">
    <property type="entry name" value="Competence"/>
    <property type="match status" value="1"/>
</dbReference>
<feature type="compositionally biased region" description="Low complexity" evidence="6">
    <location>
        <begin position="934"/>
        <end position="950"/>
    </location>
</feature>
<evidence type="ECO:0000256" key="3">
    <source>
        <dbReference type="ARBA" id="ARBA00022692"/>
    </source>
</evidence>
<evidence type="ECO:0000256" key="6">
    <source>
        <dbReference type="SAM" id="MobiDB-lite"/>
    </source>
</evidence>
<proteinExistence type="predicted"/>
<evidence type="ECO:0000313" key="11">
    <source>
        <dbReference type="Proteomes" id="UP000586093"/>
    </source>
</evidence>
<dbReference type="NCBIfam" id="TIGR00361">
    <property type="entry name" value="ComEC_Rec2"/>
    <property type="match status" value="1"/>
</dbReference>
<evidence type="ECO:0000256" key="7">
    <source>
        <dbReference type="SAM" id="Phobius"/>
    </source>
</evidence>
<dbReference type="InterPro" id="IPR025405">
    <property type="entry name" value="DUF4131"/>
</dbReference>
<dbReference type="InterPro" id="IPR036866">
    <property type="entry name" value="RibonucZ/Hydroxyglut_hydro"/>
</dbReference>
<dbReference type="Pfam" id="PF00753">
    <property type="entry name" value="Lactamase_B"/>
    <property type="match status" value="1"/>
</dbReference>
<dbReference type="PANTHER" id="PTHR30619:SF1">
    <property type="entry name" value="RECOMBINATION PROTEIN 2"/>
    <property type="match status" value="1"/>
</dbReference>
<dbReference type="Pfam" id="PF13567">
    <property type="entry name" value="DUF4131"/>
    <property type="match status" value="1"/>
</dbReference>
<comment type="subcellular location">
    <subcellularLocation>
        <location evidence="1">Cell membrane</location>
        <topology evidence="1">Multi-pass membrane protein</topology>
    </subcellularLocation>
</comment>
<dbReference type="InterPro" id="IPR052159">
    <property type="entry name" value="Competence_DNA_uptake"/>
</dbReference>
<dbReference type="GO" id="GO:0030420">
    <property type="term" value="P:establishment of competence for transformation"/>
    <property type="evidence" value="ECO:0007669"/>
    <property type="project" value="InterPro"/>
</dbReference>
<evidence type="ECO:0000259" key="9">
    <source>
        <dbReference type="SMART" id="SM00849"/>
    </source>
</evidence>
<protein>
    <submittedName>
        <fullName evidence="10">DNA internalization-related competence protein ComEC/Rec2</fullName>
    </submittedName>
</protein>
<keyword evidence="5 7" id="KW-0472">Membrane</keyword>
<evidence type="ECO:0000256" key="5">
    <source>
        <dbReference type="ARBA" id="ARBA00023136"/>
    </source>
</evidence>
<evidence type="ECO:0000256" key="8">
    <source>
        <dbReference type="SAM" id="SignalP"/>
    </source>
</evidence>
<dbReference type="AlphaFoldDB" id="A0A839HQV6"/>
<feature type="transmembrane region" description="Helical" evidence="7">
    <location>
        <begin position="382"/>
        <end position="403"/>
    </location>
</feature>
<feature type="transmembrane region" description="Helical" evidence="7">
    <location>
        <begin position="545"/>
        <end position="566"/>
    </location>
</feature>
<feature type="transmembrane region" description="Helical" evidence="7">
    <location>
        <begin position="487"/>
        <end position="511"/>
    </location>
</feature>
<keyword evidence="8" id="KW-0732">Signal</keyword>
<evidence type="ECO:0000256" key="2">
    <source>
        <dbReference type="ARBA" id="ARBA00022475"/>
    </source>
</evidence>
<dbReference type="GO" id="GO:0005886">
    <property type="term" value="C:plasma membrane"/>
    <property type="evidence" value="ECO:0007669"/>
    <property type="project" value="UniProtKB-SubCell"/>
</dbReference>
<keyword evidence="11" id="KW-1185">Reference proteome</keyword>
<feature type="domain" description="Metallo-beta-lactamase" evidence="9">
    <location>
        <begin position="601"/>
        <end position="817"/>
    </location>
</feature>
<dbReference type="InterPro" id="IPR004477">
    <property type="entry name" value="ComEC_N"/>
</dbReference>
<comment type="caution">
    <text evidence="10">The sequence shown here is derived from an EMBL/GenBank/DDBJ whole genome shotgun (WGS) entry which is preliminary data.</text>
</comment>
<gene>
    <name evidence="10" type="ORF">H4F90_06770</name>
</gene>
<reference evidence="10 11" key="1">
    <citation type="submission" date="2020-08" db="EMBL/GenBank/DDBJ databases">
        <title>Aquariorum lacteus gen. nov., sp. nov., a new member of the family Comamonadaceae, isolated from freshwater aquarium.</title>
        <authorList>
            <person name="Chun S.-J."/>
        </authorList>
    </citation>
    <scope>NUCLEOTIDE SEQUENCE [LARGE SCALE GENOMIC DNA]</scope>
    <source>
        <strain evidence="10 11">SJAQ100</strain>
    </source>
</reference>
<evidence type="ECO:0000313" key="10">
    <source>
        <dbReference type="EMBL" id="MBB1161679.1"/>
    </source>
</evidence>
<evidence type="ECO:0000256" key="1">
    <source>
        <dbReference type="ARBA" id="ARBA00004651"/>
    </source>
</evidence>
<dbReference type="EMBL" id="JACIVI010000001">
    <property type="protein sequence ID" value="MBB1161679.1"/>
    <property type="molecule type" value="Genomic_DNA"/>
</dbReference>
<feature type="transmembrane region" description="Helical" evidence="7">
    <location>
        <begin position="74"/>
        <end position="94"/>
    </location>
</feature>
<keyword evidence="3 7" id="KW-0812">Transmembrane</keyword>
<feature type="compositionally biased region" description="Basic and acidic residues" evidence="6">
    <location>
        <begin position="920"/>
        <end position="929"/>
    </location>
</feature>
<keyword evidence="2" id="KW-1003">Cell membrane</keyword>
<dbReference type="Proteomes" id="UP000586093">
    <property type="component" value="Unassembled WGS sequence"/>
</dbReference>
<feature type="compositionally biased region" description="Basic and acidic residues" evidence="6">
    <location>
        <begin position="894"/>
        <end position="906"/>
    </location>
</feature>
<sequence length="970" mass="102420">MASAGMLTALALAGLAGAAVQLQQADLLPHRGPVALGLGLAAVALAAGLRRLAEGREAAPASRGSASWRRARRSAGALVPALLVLAMAAVVFAATEFRARARLADRLAQALEGQALQVQGRITGLPQAQAAGWRFQVEVEAAWTADGRPRRLPQRLSLAWNRWPGEPPLPPLRSGERWRWTLKLQRPHALANPGLPDRELALFEQGIGATGSVRPHPPPQRLAPAPGLAFDSLREALREAIFRRLVGAPPRAGELPATAAEALPSRPGEREARVIAALSVGDQAAIERRDWALYRDTGIAHLMSISGLHVTLFAWLAGGLIRRAWARAGRLPLRLPAPHAAAWGGLLAALAYARLAGWGVPAQRTVLMLAAFTLLRSLGLRWPWPLTLGAVAWLVTLMDPWALLQPGFWLSFGAVAMLMLGEPAGRVADAPVAVAAGFTARGRAALRAAARSLRPAVLGQARITLGLAPLGLLLFQQFAPLGLLANLLAVPLVTLLLMPLSLAGVLLPPLWDLTAWGLGGLHAGLEALQALGQALGPGVWTAPAAPAWAVAAGLFGGLLAVAPLPLRLRVLALPLMLPMLLPAPARLPEGAWQLLAADIGQGSAVLLRTRHHALLYDAGPRFGPDSEAGERVLLPLLRHLGLRRLDALVLSHGDADHIGGAAALIEGLPPGTVHTSLPPDHALAALATRQGWPWRRCEAGQGWQWDGVRFDWLHPDAATLADPAVPSNGRSCVLRVAGAWPELPGGLPQPQRLLLTGDIGRAEELRLARVGDPDAAGPPPALRAEWLMLAHHGSGLSSHDFFLDAVQPRAAFAQAGHRNRHGHPAAALRERLAARGIALIETPHCGAWQLGPDGATCWRAQARRHWQARGAGGSDGSELAAGPPGNEPACHAGCGREDTAARHDGKPVAVGVSSRRGHADHRPISENPRRGPWPSTSRSTTSPTTSTTAASTCRRRSCACARRRTAARRC</sequence>
<dbReference type="InterPro" id="IPR035681">
    <property type="entry name" value="ComA-like_MBL"/>
</dbReference>
<feature type="signal peptide" evidence="8">
    <location>
        <begin position="1"/>
        <end position="18"/>
    </location>
</feature>
<accession>A0A839HQV6</accession>
<dbReference type="SUPFAM" id="SSF56281">
    <property type="entry name" value="Metallo-hydrolase/oxidoreductase"/>
    <property type="match status" value="1"/>
</dbReference>
<feature type="region of interest" description="Disordered" evidence="6">
    <location>
        <begin position="868"/>
        <end position="950"/>
    </location>
</feature>
<feature type="transmembrane region" description="Helical" evidence="7">
    <location>
        <begin position="298"/>
        <end position="321"/>
    </location>
</feature>
<dbReference type="InterPro" id="IPR004797">
    <property type="entry name" value="Competence_ComEC/Rec2"/>
</dbReference>
<evidence type="ECO:0000256" key="4">
    <source>
        <dbReference type="ARBA" id="ARBA00022989"/>
    </source>
</evidence>
<keyword evidence="4 7" id="KW-1133">Transmembrane helix</keyword>
<dbReference type="Gene3D" id="3.60.15.10">
    <property type="entry name" value="Ribonuclease Z/Hydroxyacylglutathione hydrolase-like"/>
    <property type="match status" value="1"/>
</dbReference>
<name>A0A839HQV6_9BURK</name>
<dbReference type="PANTHER" id="PTHR30619">
    <property type="entry name" value="DNA INTERNALIZATION/COMPETENCE PROTEIN COMEC/REC2"/>
    <property type="match status" value="1"/>
</dbReference>
<feature type="chain" id="PRO_5032352871" evidence="8">
    <location>
        <begin position="19"/>
        <end position="970"/>
    </location>
</feature>
<feature type="transmembrane region" description="Helical" evidence="7">
    <location>
        <begin position="34"/>
        <end position="53"/>
    </location>
</feature>
<dbReference type="SMART" id="SM00849">
    <property type="entry name" value="Lactamase_B"/>
    <property type="match status" value="1"/>
</dbReference>
<dbReference type="CDD" id="cd07731">
    <property type="entry name" value="ComA-like_MBL-fold"/>
    <property type="match status" value="1"/>
</dbReference>
<dbReference type="NCBIfam" id="TIGR00360">
    <property type="entry name" value="ComEC_N-term"/>
    <property type="match status" value="1"/>
</dbReference>
<organism evidence="10 11">
    <name type="scientific">Aquariibacter albus</name>
    <dbReference type="NCBI Taxonomy" id="2759899"/>
    <lineage>
        <taxon>Bacteria</taxon>
        <taxon>Pseudomonadati</taxon>
        <taxon>Pseudomonadota</taxon>
        <taxon>Betaproteobacteria</taxon>
        <taxon>Burkholderiales</taxon>
        <taxon>Sphaerotilaceae</taxon>
        <taxon>Aquariibacter</taxon>
    </lineage>
</organism>
<feature type="transmembrane region" description="Helical" evidence="7">
    <location>
        <begin position="333"/>
        <end position="352"/>
    </location>
</feature>
<dbReference type="RefSeq" id="WP_182662639.1">
    <property type="nucleotide sequence ID" value="NZ_JACIVI010000001.1"/>
</dbReference>
<dbReference type="InterPro" id="IPR001279">
    <property type="entry name" value="Metallo-B-lactamas"/>
</dbReference>